<keyword evidence="1" id="KW-0732">Signal</keyword>
<proteinExistence type="predicted"/>
<dbReference type="EMBL" id="CAJGYM010000161">
    <property type="protein sequence ID" value="CAD6199226.1"/>
    <property type="molecule type" value="Genomic_DNA"/>
</dbReference>
<name>A0A8S1HXQ7_9PELO</name>
<accession>A0A8S1HXQ7</accession>
<gene>
    <name evidence="2" type="ORF">CAUJ_LOCUS15130</name>
</gene>
<sequence length="217" mass="24102">MRLDSSCLAFLIAVFFVVAESNPGVRDWRHTSHKQRSYSDSSDESCWSEWVDKEGAACTYDCGGCGEIEQRGKRAEVTPLRGDGETTPFMAANGTPVTQFGLLLLTEWADKSADSKSAVQIERQYAMRRRVYAPCMQTPLSFAPSPLVTLFAFFFVVSSHSSESCWSEWADKEGETCSDYCGGCVIHDIGPSIEQVADALRPELRGLRLEEVREVGF</sequence>
<evidence type="ECO:0000313" key="3">
    <source>
        <dbReference type="Proteomes" id="UP000835052"/>
    </source>
</evidence>
<protein>
    <submittedName>
        <fullName evidence="2">Uncharacterized protein</fullName>
    </submittedName>
</protein>
<evidence type="ECO:0000313" key="2">
    <source>
        <dbReference type="EMBL" id="CAD6199226.1"/>
    </source>
</evidence>
<comment type="caution">
    <text evidence="2">The sequence shown here is derived from an EMBL/GenBank/DDBJ whole genome shotgun (WGS) entry which is preliminary data.</text>
</comment>
<feature type="chain" id="PRO_5035760856" evidence="1">
    <location>
        <begin position="20"/>
        <end position="217"/>
    </location>
</feature>
<dbReference type="AlphaFoldDB" id="A0A8S1HXQ7"/>
<feature type="signal peptide" evidence="1">
    <location>
        <begin position="1"/>
        <end position="19"/>
    </location>
</feature>
<dbReference type="Proteomes" id="UP000835052">
    <property type="component" value="Unassembled WGS sequence"/>
</dbReference>
<organism evidence="2 3">
    <name type="scientific">Caenorhabditis auriculariae</name>
    <dbReference type="NCBI Taxonomy" id="2777116"/>
    <lineage>
        <taxon>Eukaryota</taxon>
        <taxon>Metazoa</taxon>
        <taxon>Ecdysozoa</taxon>
        <taxon>Nematoda</taxon>
        <taxon>Chromadorea</taxon>
        <taxon>Rhabditida</taxon>
        <taxon>Rhabditina</taxon>
        <taxon>Rhabditomorpha</taxon>
        <taxon>Rhabditoidea</taxon>
        <taxon>Rhabditidae</taxon>
        <taxon>Peloderinae</taxon>
        <taxon>Caenorhabditis</taxon>
    </lineage>
</organism>
<keyword evidence="3" id="KW-1185">Reference proteome</keyword>
<reference evidence="2" key="1">
    <citation type="submission" date="2020-10" db="EMBL/GenBank/DDBJ databases">
        <authorList>
            <person name="Kikuchi T."/>
        </authorList>
    </citation>
    <scope>NUCLEOTIDE SEQUENCE</scope>
    <source>
        <strain evidence="2">NKZ352</strain>
    </source>
</reference>
<evidence type="ECO:0000256" key="1">
    <source>
        <dbReference type="SAM" id="SignalP"/>
    </source>
</evidence>